<feature type="compositionally biased region" description="Basic and acidic residues" evidence="1">
    <location>
        <begin position="31"/>
        <end position="46"/>
    </location>
</feature>
<reference evidence="3" key="1">
    <citation type="submission" date="2017-03" db="EMBL/GenBank/DDBJ databases">
        <title>Phytopthora megakarya and P. palmivora, two closely related causual agents of cacao black pod achieved similar genome size and gene model numbers by different mechanisms.</title>
        <authorList>
            <person name="Ali S."/>
            <person name="Shao J."/>
            <person name="Larry D.J."/>
            <person name="Kronmiller B."/>
            <person name="Shen D."/>
            <person name="Strem M.D."/>
            <person name="Melnick R.L."/>
            <person name="Guiltinan M.J."/>
            <person name="Tyler B.M."/>
            <person name="Meinhardt L.W."/>
            <person name="Bailey B.A."/>
        </authorList>
    </citation>
    <scope>NUCLEOTIDE SEQUENCE [LARGE SCALE GENOMIC DNA]</scope>
    <source>
        <strain evidence="3">zdho120</strain>
    </source>
</reference>
<dbReference type="EMBL" id="NBNE01007178">
    <property type="protein sequence ID" value="OWZ00996.1"/>
    <property type="molecule type" value="Genomic_DNA"/>
</dbReference>
<keyword evidence="3" id="KW-1185">Reference proteome</keyword>
<gene>
    <name evidence="2" type="ORF">PHMEG_00027698</name>
</gene>
<accession>A0A225V501</accession>
<comment type="caution">
    <text evidence="2">The sequence shown here is derived from an EMBL/GenBank/DDBJ whole genome shotgun (WGS) entry which is preliminary data.</text>
</comment>
<proteinExistence type="predicted"/>
<feature type="compositionally biased region" description="Acidic residues" evidence="1">
    <location>
        <begin position="10"/>
        <end position="30"/>
    </location>
</feature>
<dbReference type="AlphaFoldDB" id="A0A225V501"/>
<name>A0A225V501_9STRA</name>
<protein>
    <submittedName>
        <fullName evidence="2">Uncharacterized protein</fullName>
    </submittedName>
</protein>
<dbReference type="Proteomes" id="UP000198211">
    <property type="component" value="Unassembled WGS sequence"/>
</dbReference>
<feature type="compositionally biased region" description="Acidic residues" evidence="1">
    <location>
        <begin position="70"/>
        <end position="84"/>
    </location>
</feature>
<feature type="compositionally biased region" description="Basic and acidic residues" evidence="1">
    <location>
        <begin position="59"/>
        <end position="69"/>
    </location>
</feature>
<dbReference type="OrthoDB" id="129434at2759"/>
<organism evidence="2 3">
    <name type="scientific">Phytophthora megakarya</name>
    <dbReference type="NCBI Taxonomy" id="4795"/>
    <lineage>
        <taxon>Eukaryota</taxon>
        <taxon>Sar</taxon>
        <taxon>Stramenopiles</taxon>
        <taxon>Oomycota</taxon>
        <taxon>Peronosporomycetes</taxon>
        <taxon>Peronosporales</taxon>
        <taxon>Peronosporaceae</taxon>
        <taxon>Phytophthora</taxon>
    </lineage>
</organism>
<sequence length="296" mass="33490">MTEDYKNDLDREEDQDDYDMGGGLDVEETPDPDHALLDELLEKDRGAASPPKSKSKPRSTGDHRPSKDADLEEEDQESEADTSADDTHGSFSTEIAAIMLLLIVPGLEEPDILDQVVILMVKARATTVVVEVAGLLWIRLECLLFRRCFRDAILLLITCASLAANRLPMSFETTVDSRLGFLIGTYSAVEFQDLIAYWESTHRFPVSPALIHSDPFLSLFVVERKNRWSHAGARWKQILRLFLIAMREGWCDLDLLLDLYFLHFPKQTVKWLVIPGSRLAVPTSRIRNYTVGSLQI</sequence>
<feature type="region of interest" description="Disordered" evidence="1">
    <location>
        <begin position="1"/>
        <end position="88"/>
    </location>
</feature>
<evidence type="ECO:0000313" key="2">
    <source>
        <dbReference type="EMBL" id="OWZ00996.1"/>
    </source>
</evidence>
<evidence type="ECO:0000313" key="3">
    <source>
        <dbReference type="Proteomes" id="UP000198211"/>
    </source>
</evidence>
<evidence type="ECO:0000256" key="1">
    <source>
        <dbReference type="SAM" id="MobiDB-lite"/>
    </source>
</evidence>